<accession>A0A942TFC0</accession>
<dbReference type="CDD" id="cd06533">
    <property type="entry name" value="Glyco_transf_WecG_TagA"/>
    <property type="match status" value="1"/>
</dbReference>
<organism evidence="3 4">
    <name type="scientific">Lederbergia citri</name>
    <dbReference type="NCBI Taxonomy" id="2833580"/>
    <lineage>
        <taxon>Bacteria</taxon>
        <taxon>Bacillati</taxon>
        <taxon>Bacillota</taxon>
        <taxon>Bacilli</taxon>
        <taxon>Bacillales</taxon>
        <taxon>Bacillaceae</taxon>
        <taxon>Lederbergia</taxon>
    </lineage>
</organism>
<evidence type="ECO:0000313" key="4">
    <source>
        <dbReference type="Proteomes" id="UP000681414"/>
    </source>
</evidence>
<name>A0A942TFC0_9BACI</name>
<dbReference type="RefSeq" id="WP_213124917.1">
    <property type="nucleotide sequence ID" value="NZ_JAGYPG010000002.1"/>
</dbReference>
<gene>
    <name evidence="3" type="ORF">KHA97_11690</name>
</gene>
<dbReference type="EMBL" id="JAGYPG010000002">
    <property type="protein sequence ID" value="MBS4195721.1"/>
    <property type="molecule type" value="Genomic_DNA"/>
</dbReference>
<evidence type="ECO:0000256" key="2">
    <source>
        <dbReference type="ARBA" id="ARBA00022679"/>
    </source>
</evidence>
<dbReference type="PANTHER" id="PTHR34136:SF1">
    <property type="entry name" value="UDP-N-ACETYL-D-MANNOSAMINURONIC ACID TRANSFERASE"/>
    <property type="match status" value="1"/>
</dbReference>
<evidence type="ECO:0000313" key="3">
    <source>
        <dbReference type="EMBL" id="MBS4195721.1"/>
    </source>
</evidence>
<dbReference type="Pfam" id="PF03808">
    <property type="entry name" value="Glyco_tran_WecG"/>
    <property type="match status" value="1"/>
</dbReference>
<comment type="caution">
    <text evidence="3">The sequence shown here is derived from an EMBL/GenBank/DDBJ whole genome shotgun (WGS) entry which is preliminary data.</text>
</comment>
<keyword evidence="4" id="KW-1185">Reference proteome</keyword>
<dbReference type="AlphaFoldDB" id="A0A942TFC0"/>
<dbReference type="Proteomes" id="UP000681414">
    <property type="component" value="Unassembled WGS sequence"/>
</dbReference>
<reference evidence="3 4" key="1">
    <citation type="submission" date="2021-05" db="EMBL/GenBank/DDBJ databases">
        <title>Novel Bacillus species.</title>
        <authorList>
            <person name="Liu G."/>
        </authorList>
    </citation>
    <scope>NUCLEOTIDE SEQUENCE [LARGE SCALE GENOMIC DNA]</scope>
    <source>
        <strain evidence="4">FJAT-49780</strain>
    </source>
</reference>
<protein>
    <submittedName>
        <fullName evidence="3">WecB/TagA/CpsF family glycosyltransferase</fullName>
    </submittedName>
</protein>
<keyword evidence="1" id="KW-0328">Glycosyltransferase</keyword>
<dbReference type="GO" id="GO:0016758">
    <property type="term" value="F:hexosyltransferase activity"/>
    <property type="evidence" value="ECO:0007669"/>
    <property type="project" value="TreeGrafter"/>
</dbReference>
<sequence length="255" mass="29033">MPTILSVTFTENNMSETVRWANERIEKSFSTFIVTANPEIVMKARKFPDFYKVISSADLITPDGIGIVYASKILGQSLKERVAGYDLLHSLLEYREIQGIPTKVFLLGSKTEVVEAASMKLESLYRKVSIMGTHHGYFEKDSEEEISILEQISREKPDLLLVGLGSPKQEEFIHRFKNECGATVMIGVGGCFDILSGRIQRAPALFRKCGLEWFYRLLCEPSRIKRQIILPVFAFLVIKERMLRGKEAPEYKLTE</sequence>
<proteinExistence type="predicted"/>
<dbReference type="InterPro" id="IPR004629">
    <property type="entry name" value="WecG_TagA_CpsF"/>
</dbReference>
<dbReference type="NCBIfam" id="TIGR00696">
    <property type="entry name" value="wecG_tagA_cpsF"/>
    <property type="match status" value="1"/>
</dbReference>
<evidence type="ECO:0000256" key="1">
    <source>
        <dbReference type="ARBA" id="ARBA00022676"/>
    </source>
</evidence>
<keyword evidence="2" id="KW-0808">Transferase</keyword>
<dbReference type="PANTHER" id="PTHR34136">
    <property type="match status" value="1"/>
</dbReference>